<dbReference type="PANTHER" id="PTHR35011">
    <property type="entry name" value="2,3-DIKETO-L-GULONATE TRAP TRANSPORTER SMALL PERMEASE PROTEIN YIAM"/>
    <property type="match status" value="1"/>
</dbReference>
<name>A0A3N5BA11_9BACI</name>
<dbReference type="InterPro" id="IPR007387">
    <property type="entry name" value="TRAP_DctQ"/>
</dbReference>
<keyword evidence="2" id="KW-0813">Transport</keyword>
<keyword evidence="5 9" id="KW-0812">Transmembrane</keyword>
<comment type="similarity">
    <text evidence="8">Belongs to the TRAP transporter small permease family.</text>
</comment>
<comment type="caution">
    <text evidence="11">The sequence shown here is derived from an EMBL/GenBank/DDBJ whole genome shotgun (WGS) entry which is preliminary data.</text>
</comment>
<keyword evidence="3" id="KW-1003">Cell membrane</keyword>
<evidence type="ECO:0000313" key="11">
    <source>
        <dbReference type="EMBL" id="RPF54243.1"/>
    </source>
</evidence>
<evidence type="ECO:0000256" key="2">
    <source>
        <dbReference type="ARBA" id="ARBA00022448"/>
    </source>
</evidence>
<feature type="transmembrane region" description="Helical" evidence="9">
    <location>
        <begin position="72"/>
        <end position="90"/>
    </location>
</feature>
<dbReference type="AlphaFoldDB" id="A0A3N5BA11"/>
<accession>A0A3N5BA11</accession>
<evidence type="ECO:0000256" key="7">
    <source>
        <dbReference type="ARBA" id="ARBA00023136"/>
    </source>
</evidence>
<evidence type="ECO:0000256" key="9">
    <source>
        <dbReference type="SAM" id="Phobius"/>
    </source>
</evidence>
<organism evidence="11 12">
    <name type="scientific">Aquisalibacillus elongatus</name>
    <dbReference type="NCBI Taxonomy" id="485577"/>
    <lineage>
        <taxon>Bacteria</taxon>
        <taxon>Bacillati</taxon>
        <taxon>Bacillota</taxon>
        <taxon>Bacilli</taxon>
        <taxon>Bacillales</taxon>
        <taxon>Bacillaceae</taxon>
        <taxon>Aquisalibacillus</taxon>
    </lineage>
</organism>
<feature type="transmembrane region" description="Helical" evidence="9">
    <location>
        <begin position="5"/>
        <end position="23"/>
    </location>
</feature>
<keyword evidence="4" id="KW-0997">Cell inner membrane</keyword>
<dbReference type="Proteomes" id="UP000276443">
    <property type="component" value="Unassembled WGS sequence"/>
</dbReference>
<feature type="domain" description="Tripartite ATP-independent periplasmic transporters DctQ component" evidence="10">
    <location>
        <begin position="10"/>
        <end position="139"/>
    </location>
</feature>
<sequence length="143" mass="16845">MIPAIAFSLMFIAFVIQVYYRYILDDPLAWTYEVTVVGFVWTLIFGAIYARRKDEHVAFSYIYDLVPEKVQFAFRVIGNLLVIVLIAIAFKPTYEFIQFMEMSETTTFNIPYNIVYFPFLILMVMLVFYSVKDIIVDLKNIKN</sequence>
<evidence type="ECO:0000256" key="8">
    <source>
        <dbReference type="ARBA" id="ARBA00038436"/>
    </source>
</evidence>
<evidence type="ECO:0000256" key="1">
    <source>
        <dbReference type="ARBA" id="ARBA00004429"/>
    </source>
</evidence>
<dbReference type="EMBL" id="RKRF01000008">
    <property type="protein sequence ID" value="RPF54243.1"/>
    <property type="molecule type" value="Genomic_DNA"/>
</dbReference>
<dbReference type="GO" id="GO:0015740">
    <property type="term" value="P:C4-dicarboxylate transport"/>
    <property type="evidence" value="ECO:0007669"/>
    <property type="project" value="TreeGrafter"/>
</dbReference>
<keyword evidence="6 9" id="KW-1133">Transmembrane helix</keyword>
<evidence type="ECO:0000256" key="4">
    <source>
        <dbReference type="ARBA" id="ARBA00022519"/>
    </source>
</evidence>
<dbReference type="PANTHER" id="PTHR35011:SF2">
    <property type="entry name" value="2,3-DIKETO-L-GULONATE TRAP TRANSPORTER SMALL PERMEASE PROTEIN YIAM"/>
    <property type="match status" value="1"/>
</dbReference>
<reference evidence="11 12" key="1">
    <citation type="submission" date="2018-11" db="EMBL/GenBank/DDBJ databases">
        <title>Genomic Encyclopedia of Type Strains, Phase IV (KMG-IV): sequencing the most valuable type-strain genomes for metagenomic binning, comparative biology and taxonomic classification.</title>
        <authorList>
            <person name="Goeker M."/>
        </authorList>
    </citation>
    <scope>NUCLEOTIDE SEQUENCE [LARGE SCALE GENOMIC DNA]</scope>
    <source>
        <strain evidence="11 12">DSM 18090</strain>
    </source>
</reference>
<evidence type="ECO:0000256" key="6">
    <source>
        <dbReference type="ARBA" id="ARBA00022989"/>
    </source>
</evidence>
<protein>
    <submittedName>
        <fullName evidence="11">TRAP-type C4-dicarboxylate transport system permease small subunit</fullName>
    </submittedName>
</protein>
<dbReference type="InterPro" id="IPR055348">
    <property type="entry name" value="DctQ"/>
</dbReference>
<evidence type="ECO:0000256" key="5">
    <source>
        <dbReference type="ARBA" id="ARBA00022692"/>
    </source>
</evidence>
<evidence type="ECO:0000313" key="12">
    <source>
        <dbReference type="Proteomes" id="UP000276443"/>
    </source>
</evidence>
<comment type="subcellular location">
    <subcellularLocation>
        <location evidence="1">Cell inner membrane</location>
        <topology evidence="1">Multi-pass membrane protein</topology>
    </subcellularLocation>
</comment>
<feature type="transmembrane region" description="Helical" evidence="9">
    <location>
        <begin position="110"/>
        <end position="131"/>
    </location>
</feature>
<dbReference type="GO" id="GO:0005886">
    <property type="term" value="C:plasma membrane"/>
    <property type="evidence" value="ECO:0007669"/>
    <property type="project" value="UniProtKB-SubCell"/>
</dbReference>
<dbReference type="GO" id="GO:0022857">
    <property type="term" value="F:transmembrane transporter activity"/>
    <property type="evidence" value="ECO:0007669"/>
    <property type="project" value="TreeGrafter"/>
</dbReference>
<evidence type="ECO:0000259" key="10">
    <source>
        <dbReference type="Pfam" id="PF04290"/>
    </source>
</evidence>
<gene>
    <name evidence="11" type="ORF">EDC24_1438</name>
</gene>
<feature type="transmembrane region" description="Helical" evidence="9">
    <location>
        <begin position="29"/>
        <end position="51"/>
    </location>
</feature>
<keyword evidence="7 9" id="KW-0472">Membrane</keyword>
<proteinExistence type="inferred from homology"/>
<dbReference type="Pfam" id="PF04290">
    <property type="entry name" value="DctQ"/>
    <property type="match status" value="1"/>
</dbReference>
<keyword evidence="12" id="KW-1185">Reference proteome</keyword>
<evidence type="ECO:0000256" key="3">
    <source>
        <dbReference type="ARBA" id="ARBA00022475"/>
    </source>
</evidence>